<dbReference type="EMBL" id="FNMV01000009">
    <property type="protein sequence ID" value="SDX33957.1"/>
    <property type="molecule type" value="Genomic_DNA"/>
</dbReference>
<dbReference type="RefSeq" id="WP_091432785.1">
    <property type="nucleotide sequence ID" value="NZ_FNMV01000009.1"/>
</dbReference>
<name>A0A1H3AWB5_9FLAO</name>
<dbReference type="AlphaFoldDB" id="A0A1H3AWB5"/>
<evidence type="ECO:0000313" key="1">
    <source>
        <dbReference type="EMBL" id="SDX33957.1"/>
    </source>
</evidence>
<keyword evidence="2" id="KW-1185">Reference proteome</keyword>
<sequence length="241" mass="27784">MRTNNTFLFFLCLLSQVIFGQIVDEIKIRGIIEVDSISAEGVNIVNLRTDQSTSSNKEGVFYLFVKEGDLLAFSAVNLVTLRRRLTKDEILKNSIIVKMVANSIPLKEVIVNGDSRISAENLGIIPYNQKKYTPAERKLYTARSGLLDRPLNWMSGRTAMLKKEVAAEKNERLMYRLEYFFGDRYYIETLKIPEDYIRGFQYYCIEDIDFVEALNAKNKTLSMFLIITLAEKYNKIIANEN</sequence>
<proteinExistence type="predicted"/>
<evidence type="ECO:0008006" key="3">
    <source>
        <dbReference type="Google" id="ProtNLM"/>
    </source>
</evidence>
<dbReference type="OrthoDB" id="1427655at2"/>
<dbReference type="Proteomes" id="UP000198569">
    <property type="component" value="Unassembled WGS sequence"/>
</dbReference>
<evidence type="ECO:0000313" key="2">
    <source>
        <dbReference type="Proteomes" id="UP000198569"/>
    </source>
</evidence>
<organism evidence="1 2">
    <name type="scientific">Flavobacterium degerlachei</name>
    <dbReference type="NCBI Taxonomy" id="229203"/>
    <lineage>
        <taxon>Bacteria</taxon>
        <taxon>Pseudomonadati</taxon>
        <taxon>Bacteroidota</taxon>
        <taxon>Flavobacteriia</taxon>
        <taxon>Flavobacteriales</taxon>
        <taxon>Flavobacteriaceae</taxon>
        <taxon>Flavobacterium</taxon>
    </lineage>
</organism>
<accession>A0A1H3AWB5</accession>
<reference evidence="2" key="1">
    <citation type="submission" date="2016-10" db="EMBL/GenBank/DDBJ databases">
        <authorList>
            <person name="Varghese N."/>
            <person name="Submissions S."/>
        </authorList>
    </citation>
    <scope>NUCLEOTIDE SEQUENCE [LARGE SCALE GENOMIC DNA]</scope>
    <source>
        <strain evidence="2">DSM 15718</strain>
    </source>
</reference>
<dbReference type="STRING" id="229203.SAMN05444338_10983"/>
<gene>
    <name evidence="1" type="ORF">SAMN05444338_10983</name>
</gene>
<protein>
    <recommendedName>
        <fullName evidence="3">CarboxypepD_reg-like domain-containing protein</fullName>
    </recommendedName>
</protein>